<proteinExistence type="predicted"/>
<dbReference type="InterPro" id="IPR009214">
    <property type="entry name" value="DUF1129"/>
</dbReference>
<dbReference type="GeneID" id="84817014"/>
<protein>
    <submittedName>
        <fullName evidence="2">DUF1129 family protein</fullName>
    </submittedName>
</protein>
<dbReference type="AlphaFoldDB" id="A0A929MNS6"/>
<feature type="transmembrane region" description="Helical" evidence="1">
    <location>
        <begin position="183"/>
        <end position="212"/>
    </location>
</feature>
<name>A0A929MNS6_ABIDE</name>
<comment type="caution">
    <text evidence="2">The sequence shown here is derived from an EMBL/GenBank/DDBJ whole genome shotgun (WGS) entry which is preliminary data.</text>
</comment>
<feature type="transmembrane region" description="Helical" evidence="1">
    <location>
        <begin position="147"/>
        <end position="171"/>
    </location>
</feature>
<keyword evidence="1" id="KW-0812">Transmembrane</keyword>
<keyword evidence="1" id="KW-0472">Membrane</keyword>
<dbReference type="Proteomes" id="UP000757900">
    <property type="component" value="Unassembled WGS sequence"/>
</dbReference>
<organism evidence="2 3">
    <name type="scientific">Abiotrophia defectiva</name>
    <name type="common">Streptococcus defectivus</name>
    <dbReference type="NCBI Taxonomy" id="46125"/>
    <lineage>
        <taxon>Bacteria</taxon>
        <taxon>Bacillati</taxon>
        <taxon>Bacillota</taxon>
        <taxon>Bacilli</taxon>
        <taxon>Lactobacillales</taxon>
        <taxon>Aerococcaceae</taxon>
        <taxon>Abiotrophia</taxon>
    </lineage>
</organism>
<evidence type="ECO:0000313" key="3">
    <source>
        <dbReference type="Proteomes" id="UP000757900"/>
    </source>
</evidence>
<evidence type="ECO:0000256" key="1">
    <source>
        <dbReference type="SAM" id="Phobius"/>
    </source>
</evidence>
<evidence type="ECO:0000313" key="2">
    <source>
        <dbReference type="EMBL" id="MBF0934163.1"/>
    </source>
</evidence>
<dbReference type="PIRSF" id="PIRSF033111">
    <property type="entry name" value="UCP033111"/>
    <property type="match status" value="1"/>
</dbReference>
<sequence length="246" mass="27455">MTEEIKQTEQVETEAEVAVEEASASLTESEIFGRLTKRNQQYMLTLDRNLAAANLTESIRQQIYQEMCETLEEGQQTGQTARQLYGTPTECTAVILEQQFPSDDEGERSADWKIALDGGLLLGSVFTLITGFSLMRQGQNSEATINNMGLITLIVNYLVAGIAMLIVSKVLPDMDAPKGKRGYIKYFSVSTLAMLGWIFAVSISSVIFPTAINPVFPYDIYFIIGGLTFLLRFYLKKRWNIKGGLF</sequence>
<keyword evidence="1" id="KW-1133">Transmembrane helix</keyword>
<dbReference type="Pfam" id="PF06570">
    <property type="entry name" value="DUF1129"/>
    <property type="match status" value="1"/>
</dbReference>
<dbReference type="EMBL" id="JABZFV010000003">
    <property type="protein sequence ID" value="MBF0934163.1"/>
    <property type="molecule type" value="Genomic_DNA"/>
</dbReference>
<feature type="transmembrane region" description="Helical" evidence="1">
    <location>
        <begin position="218"/>
        <end position="235"/>
    </location>
</feature>
<accession>A0A929MNS6</accession>
<reference evidence="2" key="1">
    <citation type="submission" date="2020-04" db="EMBL/GenBank/DDBJ databases">
        <title>Deep metagenomics examines the oral microbiome during advanced dental caries in children, revealing novel taxa and co-occurrences with host molecules.</title>
        <authorList>
            <person name="Baker J.L."/>
            <person name="Morton J.T."/>
            <person name="Dinis M."/>
            <person name="Alvarez R."/>
            <person name="Tran N.C."/>
            <person name="Knight R."/>
            <person name="Edlund A."/>
        </authorList>
    </citation>
    <scope>NUCLEOTIDE SEQUENCE</scope>
    <source>
        <strain evidence="2">JCVI_23_bin.16</strain>
    </source>
</reference>
<gene>
    <name evidence="2" type="ORF">HXK00_00795</name>
</gene>
<feature type="transmembrane region" description="Helical" evidence="1">
    <location>
        <begin position="114"/>
        <end position="135"/>
    </location>
</feature>
<dbReference type="RefSeq" id="WP_023392595.1">
    <property type="nucleotide sequence ID" value="NZ_CAJPUI010000011.1"/>
</dbReference>